<dbReference type="PANTHER" id="PTHR35798">
    <property type="entry name" value="CELL DIVISION PROTEIN SEPF"/>
    <property type="match status" value="1"/>
</dbReference>
<organism evidence="5 6">
    <name type="scientific">Plantactinospora soyae</name>
    <dbReference type="NCBI Taxonomy" id="1544732"/>
    <lineage>
        <taxon>Bacteria</taxon>
        <taxon>Bacillati</taxon>
        <taxon>Actinomycetota</taxon>
        <taxon>Actinomycetes</taxon>
        <taxon>Micromonosporales</taxon>
        <taxon>Micromonosporaceae</taxon>
        <taxon>Plantactinospora</taxon>
    </lineage>
</organism>
<reference evidence="5" key="1">
    <citation type="submission" date="2020-10" db="EMBL/GenBank/DDBJ databases">
        <title>Sequencing the genomes of 1000 actinobacteria strains.</title>
        <authorList>
            <person name="Klenk H.-P."/>
        </authorList>
    </citation>
    <scope>NUCLEOTIDE SEQUENCE</scope>
    <source>
        <strain evidence="5">DSM 46832</strain>
    </source>
</reference>
<evidence type="ECO:0000256" key="2">
    <source>
        <dbReference type="ARBA" id="ARBA00023210"/>
    </source>
</evidence>
<evidence type="ECO:0000313" key="5">
    <source>
        <dbReference type="EMBL" id="MBE1485806.1"/>
    </source>
</evidence>
<dbReference type="GO" id="GO:0000917">
    <property type="term" value="P:division septum assembly"/>
    <property type="evidence" value="ECO:0007669"/>
    <property type="project" value="UniProtKB-KW"/>
</dbReference>
<dbReference type="RefSeq" id="WP_192765938.1">
    <property type="nucleotide sequence ID" value="NZ_JADBEB010000001.1"/>
</dbReference>
<evidence type="ECO:0000256" key="1">
    <source>
        <dbReference type="ARBA" id="ARBA00022618"/>
    </source>
</evidence>
<protein>
    <submittedName>
        <fullName evidence="5">Cell division inhibitor SepF</fullName>
    </submittedName>
</protein>
<evidence type="ECO:0000256" key="4">
    <source>
        <dbReference type="ARBA" id="ARBA00044936"/>
    </source>
</evidence>
<accession>A0A927R5C4</accession>
<name>A0A927R5C4_9ACTN</name>
<gene>
    <name evidence="5" type="ORF">H4W31_001444</name>
</gene>
<keyword evidence="6" id="KW-1185">Reference proteome</keyword>
<keyword evidence="1" id="KW-0132">Cell division</keyword>
<sequence>MEETDAMVKTLHPRSYDDVTHVGHYFCHGFAVVMDLTGLTDADAMPLVDFAAGLVVGRDGAMERVAPKVFLLRPRETFRSVAQRPA</sequence>
<comment type="function">
    <text evidence="4">Cell division protein that is part of the divisome complex and is recruited early to the Z-ring. Probably stimulates Z-ring formation, perhaps through the cross-linking of FtsZ protofilaments. Its function overlaps with FtsA.</text>
</comment>
<keyword evidence="2" id="KW-0717">Septation</keyword>
<dbReference type="InterPro" id="IPR023052">
    <property type="entry name" value="Cell_div_SepF"/>
</dbReference>
<proteinExistence type="predicted"/>
<dbReference type="PANTHER" id="PTHR35798:SF1">
    <property type="entry name" value="CELL DIVISION PROTEIN SEPF"/>
    <property type="match status" value="1"/>
</dbReference>
<dbReference type="InterPro" id="IPR038594">
    <property type="entry name" value="SepF-like_sf"/>
</dbReference>
<dbReference type="Proteomes" id="UP000649753">
    <property type="component" value="Unassembled WGS sequence"/>
</dbReference>
<dbReference type="InterPro" id="IPR007561">
    <property type="entry name" value="Cell_div_SepF/SepF-rel"/>
</dbReference>
<dbReference type="EMBL" id="JADBEB010000001">
    <property type="protein sequence ID" value="MBE1485806.1"/>
    <property type="molecule type" value="Genomic_DNA"/>
</dbReference>
<dbReference type="Gene3D" id="3.30.110.150">
    <property type="entry name" value="SepF-like protein"/>
    <property type="match status" value="1"/>
</dbReference>
<dbReference type="Pfam" id="PF04472">
    <property type="entry name" value="SepF"/>
    <property type="match status" value="1"/>
</dbReference>
<keyword evidence="3" id="KW-0131">Cell cycle</keyword>
<evidence type="ECO:0000313" key="6">
    <source>
        <dbReference type="Proteomes" id="UP000649753"/>
    </source>
</evidence>
<comment type="caution">
    <text evidence="5">The sequence shown here is derived from an EMBL/GenBank/DDBJ whole genome shotgun (WGS) entry which is preliminary data.</text>
</comment>
<evidence type="ECO:0000256" key="3">
    <source>
        <dbReference type="ARBA" id="ARBA00023306"/>
    </source>
</evidence>
<dbReference type="AlphaFoldDB" id="A0A927R5C4"/>